<dbReference type="EMBL" id="CACRZD030000001">
    <property type="protein sequence ID" value="CAA6654613.1"/>
    <property type="molecule type" value="Genomic_DNA"/>
</dbReference>
<dbReference type="AlphaFoldDB" id="A0A7I8IB89"/>
<proteinExistence type="predicted"/>
<dbReference type="Proteomes" id="UP001189122">
    <property type="component" value="Unassembled WGS sequence"/>
</dbReference>
<protein>
    <submittedName>
        <fullName evidence="1">Uncharacterized protein</fullName>
    </submittedName>
</protein>
<accession>A0A7I8IB89</accession>
<organism evidence="1">
    <name type="scientific">Spirodela intermedia</name>
    <name type="common">Intermediate duckweed</name>
    <dbReference type="NCBI Taxonomy" id="51605"/>
    <lineage>
        <taxon>Eukaryota</taxon>
        <taxon>Viridiplantae</taxon>
        <taxon>Streptophyta</taxon>
        <taxon>Embryophyta</taxon>
        <taxon>Tracheophyta</taxon>
        <taxon>Spermatophyta</taxon>
        <taxon>Magnoliopsida</taxon>
        <taxon>Liliopsida</taxon>
        <taxon>Araceae</taxon>
        <taxon>Lemnoideae</taxon>
        <taxon>Spirodela</taxon>
    </lineage>
</organism>
<sequence>MGSLRYLTHSRPNILFSVGFLSRFKENLNTEHLKYAKRLLRYLRGTIDFGYSDSDYAGDLMDGKSTSSVLFFLGGNVVTRSSQKQRIVALSSCEAEYVTLTQAACQRVWLSDMINELIGDELKPVKICVENKSAIELAKNLAFHSRSKHIKVRYHYIRTCIEEGQVTLEYTSTTHQ</sequence>
<dbReference type="EMBL" id="LR743588">
    <property type="protein sequence ID" value="CAA2614834.1"/>
    <property type="molecule type" value="Genomic_DNA"/>
</dbReference>
<gene>
    <name evidence="1" type="ORF">SI7747_01001203</name>
</gene>
<name>A0A7I8IB89_SPIIN</name>
<reference evidence="1 2" key="1">
    <citation type="submission" date="2019-12" db="EMBL/GenBank/DDBJ databases">
        <authorList>
            <person name="Scholz U."/>
            <person name="Mascher M."/>
            <person name="Fiebig A."/>
        </authorList>
    </citation>
    <scope>NUCLEOTIDE SEQUENCE</scope>
</reference>
<keyword evidence="2" id="KW-1185">Reference proteome</keyword>
<dbReference type="PANTHER" id="PTHR11439:SF515">
    <property type="entry name" value="GAG-POL POLYPROTEIN"/>
    <property type="match status" value="1"/>
</dbReference>
<dbReference type="PANTHER" id="PTHR11439">
    <property type="entry name" value="GAG-POL-RELATED RETROTRANSPOSON"/>
    <property type="match status" value="1"/>
</dbReference>
<dbReference type="CDD" id="cd09272">
    <property type="entry name" value="RNase_HI_RT_Ty1"/>
    <property type="match status" value="1"/>
</dbReference>
<evidence type="ECO:0000313" key="1">
    <source>
        <dbReference type="EMBL" id="CAA2614834.1"/>
    </source>
</evidence>
<evidence type="ECO:0000313" key="2">
    <source>
        <dbReference type="Proteomes" id="UP001189122"/>
    </source>
</evidence>